<keyword evidence="2" id="KW-1185">Reference proteome</keyword>
<name>A0ABY6RT48_9MYCO</name>
<dbReference type="Proteomes" id="UP000271464">
    <property type="component" value="Unassembled WGS sequence"/>
</dbReference>
<dbReference type="EMBL" id="UPHM01000164">
    <property type="protein sequence ID" value="VBA32718.1"/>
    <property type="molecule type" value="Genomic_DNA"/>
</dbReference>
<reference evidence="1 2" key="1">
    <citation type="submission" date="2018-09" db="EMBL/GenBank/DDBJ databases">
        <authorList>
            <person name="Tagini F."/>
        </authorList>
    </citation>
    <scope>NUCLEOTIDE SEQUENCE [LARGE SCALE GENOMIC DNA]</scope>
    <source>
        <strain evidence="1 2">MK4</strain>
    </source>
</reference>
<gene>
    <name evidence="1" type="primary">queC</name>
    <name evidence="1" type="ORF">LAUMK4_05793</name>
</gene>
<dbReference type="InterPro" id="IPR014729">
    <property type="entry name" value="Rossmann-like_a/b/a_fold"/>
</dbReference>
<accession>A0ABY6RT48</accession>
<dbReference type="EC" id="6.3.4.20" evidence="1"/>
<organism evidence="1 2">
    <name type="scientific">Mycobacterium persicum</name>
    <dbReference type="NCBI Taxonomy" id="1487726"/>
    <lineage>
        <taxon>Bacteria</taxon>
        <taxon>Bacillati</taxon>
        <taxon>Actinomycetota</taxon>
        <taxon>Actinomycetes</taxon>
        <taxon>Mycobacteriales</taxon>
        <taxon>Mycobacteriaceae</taxon>
        <taxon>Mycobacterium</taxon>
    </lineage>
</organism>
<dbReference type="RefSeq" id="WP_259641844.1">
    <property type="nucleotide sequence ID" value="NZ_UPHM01000164.1"/>
</dbReference>
<sequence>MTSSAHLVRPRGATGITADGYTALDWPNRPRRASSTVISDLGWNLAPLATTTRRVADLVHFAGGAYMADRNTPRGARFSRDLALRVAVLDPDAWTEDILDAIADLLGWLTGDVWNVTTIPAPDVELPECGPREPHDGPISLLSGGLDSFMGAVQLLQSGSKPSLAGHKDSATVIRGAQRRSWMWLARSFSPPPSYTRIELTQSGPRVEASSRSRALMFMSLGVAVAVSAGANTLVIPENGYTSINLPLRPNRGGALSTRSTHPETLHRFTNILQSLEIAVAIDNPYQWMTKGEIMTALAGTGVPEGWQTAAAATLSCSKLDGRWFGASTAFNCGLCVPCMVRRATFIKAGVQDDTAYVYECVTEEQRHKLIDARRGDIEAVKYAIANGVDPDAIDAGTWPPGYDLDQADDLVQRGLNELAMLTLP</sequence>
<dbReference type="SUPFAM" id="SSF52402">
    <property type="entry name" value="Adenine nucleotide alpha hydrolases-like"/>
    <property type="match status" value="1"/>
</dbReference>
<keyword evidence="1" id="KW-0436">Ligase</keyword>
<comment type="caution">
    <text evidence="1">The sequence shown here is derived from an EMBL/GenBank/DDBJ whole genome shotgun (WGS) entry which is preliminary data.</text>
</comment>
<dbReference type="GO" id="GO:0016874">
    <property type="term" value="F:ligase activity"/>
    <property type="evidence" value="ECO:0007669"/>
    <property type="project" value="UniProtKB-KW"/>
</dbReference>
<evidence type="ECO:0000313" key="2">
    <source>
        <dbReference type="Proteomes" id="UP000271464"/>
    </source>
</evidence>
<dbReference type="Gene3D" id="3.40.50.620">
    <property type="entry name" value="HUPs"/>
    <property type="match status" value="1"/>
</dbReference>
<proteinExistence type="predicted"/>
<protein>
    <submittedName>
        <fullName evidence="1">7-cyano-7-deazaguanine synthase</fullName>
        <ecNumber evidence="1">6.3.4.20</ecNumber>
    </submittedName>
</protein>
<evidence type="ECO:0000313" key="1">
    <source>
        <dbReference type="EMBL" id="VBA32718.1"/>
    </source>
</evidence>